<dbReference type="GO" id="GO:0003677">
    <property type="term" value="F:DNA binding"/>
    <property type="evidence" value="ECO:0007669"/>
    <property type="project" value="InterPro"/>
</dbReference>
<dbReference type="InterPro" id="IPR036864">
    <property type="entry name" value="Zn2-C6_fun-type_DNA-bd_sf"/>
</dbReference>
<reference evidence="7" key="3">
    <citation type="submission" date="2025-08" db="UniProtKB">
        <authorList>
            <consortium name="RefSeq"/>
        </authorList>
    </citation>
    <scope>IDENTIFICATION</scope>
    <source>
        <strain evidence="7">CBS 342.82</strain>
    </source>
</reference>
<feature type="region of interest" description="Disordered" evidence="4">
    <location>
        <begin position="663"/>
        <end position="712"/>
    </location>
</feature>
<feature type="domain" description="Zn(2)-C6 fungal-type" evidence="5">
    <location>
        <begin position="46"/>
        <end position="77"/>
    </location>
</feature>
<dbReference type="OrthoDB" id="1747771at2759"/>
<evidence type="ECO:0000256" key="1">
    <source>
        <dbReference type="ARBA" id="ARBA00022723"/>
    </source>
</evidence>
<feature type="region of interest" description="Disordered" evidence="4">
    <location>
        <begin position="68"/>
        <end position="95"/>
    </location>
</feature>
<protein>
    <recommendedName>
        <fullName evidence="5">Zn(2)-C6 fungal-type domain-containing protein</fullName>
    </recommendedName>
</protein>
<dbReference type="GO" id="GO:0000981">
    <property type="term" value="F:DNA-binding transcription factor activity, RNA polymerase II-specific"/>
    <property type="evidence" value="ECO:0007669"/>
    <property type="project" value="InterPro"/>
</dbReference>
<evidence type="ECO:0000256" key="4">
    <source>
        <dbReference type="SAM" id="MobiDB-lite"/>
    </source>
</evidence>
<dbReference type="CDD" id="cd00067">
    <property type="entry name" value="GAL4"/>
    <property type="match status" value="1"/>
</dbReference>
<proteinExistence type="predicted"/>
<feature type="compositionally biased region" description="Basic and acidic residues" evidence="4">
    <location>
        <begin position="152"/>
        <end position="184"/>
    </location>
</feature>
<dbReference type="AlphaFoldDB" id="A0A6J3LZV9"/>
<accession>A0A6J3LZV9</accession>
<dbReference type="GO" id="GO:0008270">
    <property type="term" value="F:zinc ion binding"/>
    <property type="evidence" value="ECO:0007669"/>
    <property type="project" value="InterPro"/>
</dbReference>
<dbReference type="InterPro" id="IPR004507">
    <property type="entry name" value="UbiX-like"/>
</dbReference>
<feature type="region of interest" description="Disordered" evidence="4">
    <location>
        <begin position="142"/>
        <end position="184"/>
    </location>
</feature>
<organism evidence="7">
    <name type="scientific">Dissoconium aciculare CBS 342.82</name>
    <dbReference type="NCBI Taxonomy" id="1314786"/>
    <lineage>
        <taxon>Eukaryota</taxon>
        <taxon>Fungi</taxon>
        <taxon>Dikarya</taxon>
        <taxon>Ascomycota</taxon>
        <taxon>Pezizomycotina</taxon>
        <taxon>Dothideomycetes</taxon>
        <taxon>Dothideomycetidae</taxon>
        <taxon>Mycosphaerellales</taxon>
        <taxon>Dissoconiaceae</taxon>
        <taxon>Dissoconium</taxon>
    </lineage>
</organism>
<dbReference type="CDD" id="cd12148">
    <property type="entry name" value="fungal_TF_MHR"/>
    <property type="match status" value="1"/>
</dbReference>
<reference evidence="7" key="1">
    <citation type="submission" date="2020-01" db="EMBL/GenBank/DDBJ databases">
        <authorList>
            <consortium name="DOE Joint Genome Institute"/>
            <person name="Haridas S."/>
            <person name="Albert R."/>
            <person name="Binder M."/>
            <person name="Bloem J."/>
            <person name="Labutti K."/>
            <person name="Salamov A."/>
            <person name="Andreopoulos B."/>
            <person name="Baker S.E."/>
            <person name="Barry K."/>
            <person name="Bills G."/>
            <person name="Bluhm B.H."/>
            <person name="Cannon C."/>
            <person name="Castanera R."/>
            <person name="Culley D.E."/>
            <person name="Daum C."/>
            <person name="Ezra D."/>
            <person name="Gonzalez J.B."/>
            <person name="Henrissat B."/>
            <person name="Kuo A."/>
            <person name="Liang C."/>
            <person name="Lipzen A."/>
            <person name="Lutzoni F."/>
            <person name="Magnuson J."/>
            <person name="Mondo S."/>
            <person name="Nolan M."/>
            <person name="Ohm R."/>
            <person name="Pangilinan J."/>
            <person name="Park H.-J."/>
            <person name="Ramirez L."/>
            <person name="Alfaro M."/>
            <person name="Sun H."/>
            <person name="Tritt A."/>
            <person name="Yoshinaga Y."/>
            <person name="Zwiers L.-H."/>
            <person name="Turgeon B.G."/>
            <person name="Goodwin S.B."/>
            <person name="Spatafora J.W."/>
            <person name="Crous P.W."/>
            <person name="Grigoriev I.V."/>
        </authorList>
    </citation>
    <scope>NUCLEOTIDE SEQUENCE</scope>
    <source>
        <strain evidence="7">CBS 342.82</strain>
    </source>
</reference>
<feature type="region of interest" description="Disordered" evidence="4">
    <location>
        <begin position="1"/>
        <end position="42"/>
    </location>
</feature>
<dbReference type="GO" id="GO:0006351">
    <property type="term" value="P:DNA-templated transcription"/>
    <property type="evidence" value="ECO:0007669"/>
    <property type="project" value="InterPro"/>
</dbReference>
<dbReference type="Pfam" id="PF00172">
    <property type="entry name" value="Zn_clus"/>
    <property type="match status" value="1"/>
</dbReference>
<evidence type="ECO:0000313" key="7">
    <source>
        <dbReference type="RefSeq" id="XP_033457825.1"/>
    </source>
</evidence>
<dbReference type="PANTHER" id="PTHR43374:SF1">
    <property type="entry name" value="FLAVIN PRENYLTRANSFERASE PAD1, MITOCHONDRIAL"/>
    <property type="match status" value="1"/>
</dbReference>
<evidence type="ECO:0000256" key="3">
    <source>
        <dbReference type="SAM" id="Coils"/>
    </source>
</evidence>
<dbReference type="PROSITE" id="PS50048">
    <property type="entry name" value="ZN2_CY6_FUNGAL_2"/>
    <property type="match status" value="1"/>
</dbReference>
<dbReference type="Pfam" id="PF04082">
    <property type="entry name" value="Fungal_trans"/>
    <property type="match status" value="1"/>
</dbReference>
<keyword evidence="2" id="KW-0539">Nucleus</keyword>
<reference evidence="7" key="2">
    <citation type="submission" date="2020-04" db="EMBL/GenBank/DDBJ databases">
        <authorList>
            <consortium name="NCBI Genome Project"/>
        </authorList>
    </citation>
    <scope>NUCLEOTIDE SEQUENCE</scope>
    <source>
        <strain evidence="7">CBS 342.82</strain>
    </source>
</reference>
<dbReference type="PROSITE" id="PS00463">
    <property type="entry name" value="ZN2_CY6_FUNGAL_1"/>
    <property type="match status" value="1"/>
</dbReference>
<dbReference type="PANTHER" id="PTHR43374">
    <property type="entry name" value="FLAVIN PRENYLTRANSFERASE"/>
    <property type="match status" value="1"/>
</dbReference>
<dbReference type="GO" id="GO:0016831">
    <property type="term" value="F:carboxy-lyase activity"/>
    <property type="evidence" value="ECO:0007669"/>
    <property type="project" value="TreeGrafter"/>
</dbReference>
<feature type="compositionally biased region" description="Low complexity" evidence="4">
    <location>
        <begin position="670"/>
        <end position="684"/>
    </location>
</feature>
<evidence type="ECO:0000256" key="2">
    <source>
        <dbReference type="ARBA" id="ARBA00023242"/>
    </source>
</evidence>
<dbReference type="GeneID" id="54359489"/>
<keyword evidence="6" id="KW-1185">Reference proteome</keyword>
<dbReference type="SMART" id="SM00906">
    <property type="entry name" value="Fungal_trans"/>
    <property type="match status" value="1"/>
</dbReference>
<dbReference type="InterPro" id="IPR001138">
    <property type="entry name" value="Zn2Cys6_DnaBD"/>
</dbReference>
<gene>
    <name evidence="7" type="ORF">K489DRAFT_323338</name>
</gene>
<dbReference type="RefSeq" id="XP_033457825.1">
    <property type="nucleotide sequence ID" value="XM_033601689.1"/>
</dbReference>
<dbReference type="Proteomes" id="UP000504637">
    <property type="component" value="Unplaced"/>
</dbReference>
<feature type="compositionally biased region" description="Polar residues" evidence="4">
    <location>
        <begin position="697"/>
        <end position="711"/>
    </location>
</feature>
<keyword evidence="3" id="KW-0175">Coiled coil</keyword>
<name>A0A6J3LZV9_9PEZI</name>
<dbReference type="InterPro" id="IPR007219">
    <property type="entry name" value="XnlR_reg_dom"/>
</dbReference>
<dbReference type="SUPFAM" id="SSF57701">
    <property type="entry name" value="Zn2/Cys6 DNA-binding domain"/>
    <property type="match status" value="1"/>
</dbReference>
<feature type="coiled-coil region" evidence="3">
    <location>
        <begin position="114"/>
        <end position="141"/>
    </location>
</feature>
<keyword evidence="1" id="KW-0479">Metal-binding</keyword>
<sequence>MDSHTLSEDSSPSHYTPNADDPGPVPPPSEVNEFLRKKRKAREHKACYPCRLRKVRCDLTRPCKTCRDRDHPEACSYHPPNKRPAAENPHDGLVPRSVAETKSSSAVTLSRSDFDVLCQKLSNLEESITDLRREVRSIQEANAAASLGTDQRQAREQPHDERTDARRQSHTDRHGLHTKNESGEIVHFGGDSIPALLFGLGQESPETNDVQQPILQEYLGKNVLPLFGLDNESATYPFVDLWGLPHGSIERAKKLANVLPLNSQMEKFYETYRDVSHIIYPGVADIERFGLEVTQFVADRDKRASKDEGIDETIIYGKSFHWLALLFAVMAAGAQSVENMGRRERQLTSSVYVCCSFECLRFTNFIAQPSVHHIQALSLIGFVLSNNMNAGIAWSLLGLTIRLAQGLGLHQVCPPRIPAEVVHFRSKIWWAIIWQDSLLSTSYDRIGMLDTSTRDMPQKFGAVGAYHGAMYRLSQIATTIIRNRAAPVEPRLQISRIHAHRDSIAQIIAEASPHLRDSRQCSSKREAIEHWGLYMHSSYVLSELFRPAIGRAASNAGTEIAQLFRQPCVESLIDTVDAYIGLNGVTFYAQQSWGAIHRGLSSALLLGILGEHRRRQRVMDMIARLVNLMNEIISSRDRNELSSPMERGIRALKRFLVEAESSSKLDSTHSSHSQMQAQAAGASSLFSPPETLRRSDSFSMSSPGTDSSPHSVLNMILWGEGDLS</sequence>
<evidence type="ECO:0000313" key="6">
    <source>
        <dbReference type="Proteomes" id="UP000504637"/>
    </source>
</evidence>
<dbReference type="Gene3D" id="4.10.240.10">
    <property type="entry name" value="Zn(2)-C6 fungal-type DNA-binding domain"/>
    <property type="match status" value="1"/>
</dbReference>
<dbReference type="SMART" id="SM00066">
    <property type="entry name" value="GAL4"/>
    <property type="match status" value="1"/>
</dbReference>
<evidence type="ECO:0000259" key="5">
    <source>
        <dbReference type="PROSITE" id="PS50048"/>
    </source>
</evidence>